<proteinExistence type="predicted"/>
<gene>
    <name evidence="1" type="ORF">XELAEV_18031195mg</name>
</gene>
<dbReference type="EMBL" id="CM004476">
    <property type="protein sequence ID" value="OCT76008.1"/>
    <property type="molecule type" value="Genomic_DNA"/>
</dbReference>
<sequence>MAPTTVQLINKLETKYREAFCPSYFTHTVWHFLYTKGLVFKYSPVYNYGNVMIFILCTKQKKNKEGIS</sequence>
<organism evidence="1 2">
    <name type="scientific">Xenopus laevis</name>
    <name type="common">African clawed frog</name>
    <dbReference type="NCBI Taxonomy" id="8355"/>
    <lineage>
        <taxon>Eukaryota</taxon>
        <taxon>Metazoa</taxon>
        <taxon>Chordata</taxon>
        <taxon>Craniata</taxon>
        <taxon>Vertebrata</taxon>
        <taxon>Euteleostomi</taxon>
        <taxon>Amphibia</taxon>
        <taxon>Batrachia</taxon>
        <taxon>Anura</taxon>
        <taxon>Pipoidea</taxon>
        <taxon>Pipidae</taxon>
        <taxon>Xenopodinae</taxon>
        <taxon>Xenopus</taxon>
        <taxon>Xenopus</taxon>
    </lineage>
</organism>
<evidence type="ECO:0000313" key="2">
    <source>
        <dbReference type="Proteomes" id="UP000694892"/>
    </source>
</evidence>
<dbReference type="AlphaFoldDB" id="A0A974HFH8"/>
<protein>
    <submittedName>
        <fullName evidence="1">Uncharacterized protein</fullName>
    </submittedName>
</protein>
<name>A0A974HFH8_XENLA</name>
<dbReference type="Proteomes" id="UP000694892">
    <property type="component" value="Chromosome 6L"/>
</dbReference>
<accession>A0A974HFH8</accession>
<evidence type="ECO:0000313" key="1">
    <source>
        <dbReference type="EMBL" id="OCT76008.1"/>
    </source>
</evidence>
<reference evidence="2" key="1">
    <citation type="journal article" date="2016" name="Nature">
        <title>Genome evolution in the allotetraploid frog Xenopus laevis.</title>
        <authorList>
            <person name="Session A.M."/>
            <person name="Uno Y."/>
            <person name="Kwon T."/>
            <person name="Chapman J.A."/>
            <person name="Toyoda A."/>
            <person name="Takahashi S."/>
            <person name="Fukui A."/>
            <person name="Hikosaka A."/>
            <person name="Suzuki A."/>
            <person name="Kondo M."/>
            <person name="van Heeringen S.J."/>
            <person name="Quigley I."/>
            <person name="Heinz S."/>
            <person name="Ogino H."/>
            <person name="Ochi H."/>
            <person name="Hellsten U."/>
            <person name="Lyons J.B."/>
            <person name="Simakov O."/>
            <person name="Putnam N."/>
            <person name="Stites J."/>
            <person name="Kuroki Y."/>
            <person name="Tanaka T."/>
            <person name="Michiue T."/>
            <person name="Watanabe M."/>
            <person name="Bogdanovic O."/>
            <person name="Lister R."/>
            <person name="Georgiou G."/>
            <person name="Paranjpe S.S."/>
            <person name="van Kruijsbergen I."/>
            <person name="Shu S."/>
            <person name="Carlson J."/>
            <person name="Kinoshita T."/>
            <person name="Ohta Y."/>
            <person name="Mawaribuchi S."/>
            <person name="Jenkins J."/>
            <person name="Grimwood J."/>
            <person name="Schmutz J."/>
            <person name="Mitros T."/>
            <person name="Mozaffari S.V."/>
            <person name="Suzuki Y."/>
            <person name="Haramoto Y."/>
            <person name="Yamamoto T.S."/>
            <person name="Takagi C."/>
            <person name="Heald R."/>
            <person name="Miller K."/>
            <person name="Haudenschild C."/>
            <person name="Kitzman J."/>
            <person name="Nakayama T."/>
            <person name="Izutsu Y."/>
            <person name="Robert J."/>
            <person name="Fortriede J."/>
            <person name="Burns K."/>
            <person name="Lotay V."/>
            <person name="Karimi K."/>
            <person name="Yasuoka Y."/>
            <person name="Dichmann D.S."/>
            <person name="Flajnik M.F."/>
            <person name="Houston D.W."/>
            <person name="Shendure J."/>
            <person name="DuPasquier L."/>
            <person name="Vize P.D."/>
            <person name="Zorn A.M."/>
            <person name="Ito M."/>
            <person name="Marcotte E.M."/>
            <person name="Wallingford J.B."/>
            <person name="Ito Y."/>
            <person name="Asashima M."/>
            <person name="Ueno N."/>
            <person name="Matsuda Y."/>
            <person name="Veenstra G.J."/>
            <person name="Fujiyama A."/>
            <person name="Harland R.M."/>
            <person name="Taira M."/>
            <person name="Rokhsar D.S."/>
        </authorList>
    </citation>
    <scope>NUCLEOTIDE SEQUENCE [LARGE SCALE GENOMIC DNA]</scope>
    <source>
        <strain evidence="2">J</strain>
    </source>
</reference>